<dbReference type="EMBL" id="JABXXO010000008">
    <property type="protein sequence ID" value="KAF7771770.1"/>
    <property type="molecule type" value="Genomic_DNA"/>
</dbReference>
<dbReference type="Proteomes" id="UP000629468">
    <property type="component" value="Unassembled WGS sequence"/>
</dbReference>
<protein>
    <submittedName>
        <fullName evidence="1">Uncharacterized protein</fullName>
    </submittedName>
</protein>
<dbReference type="OMA" id="NAQRIGN"/>
<evidence type="ECO:0000313" key="2">
    <source>
        <dbReference type="Proteomes" id="UP000629468"/>
    </source>
</evidence>
<proteinExistence type="predicted"/>
<sequence length="287" mass="31267">MAPVTKPVKVIKIHVPRHNAQRIGNKLNAEVKRLAKQKTVRVDTYQSNPDLAIAVESASDWNSMLMTARAERGPQWDIGTQLFHVDKHSDLYYDSTPLTEVIKKELEDDIPDVQSHPGQQFLPGHPGAFQASHPGQQLPPGAYMHPGMRTPMRGGDPRAEFHNMPPGMHPQMVQGVSGHPHGPSASGPQMNFSPGGFPSTPGMNMRQGFPGTPFNAVPGQFYNNDPGASPMRGPPGQMGAMNMNPGMPGGGVPGMSQRGMPPPGMNIPQEVRRMTRSMQEVQEFPMH</sequence>
<accession>A0A8H7F172</accession>
<comment type="caution">
    <text evidence="1">The sequence shown here is derived from an EMBL/GenBank/DDBJ whole genome shotgun (WGS) entry which is preliminary data.</text>
</comment>
<dbReference type="AlphaFoldDB" id="A0A8H7F172"/>
<organism evidence="1 2">
    <name type="scientific">Agaricus bisporus var. burnettii</name>
    <dbReference type="NCBI Taxonomy" id="192524"/>
    <lineage>
        <taxon>Eukaryota</taxon>
        <taxon>Fungi</taxon>
        <taxon>Dikarya</taxon>
        <taxon>Basidiomycota</taxon>
        <taxon>Agaricomycotina</taxon>
        <taxon>Agaricomycetes</taxon>
        <taxon>Agaricomycetidae</taxon>
        <taxon>Agaricales</taxon>
        <taxon>Agaricineae</taxon>
        <taxon>Agaricaceae</taxon>
        <taxon>Agaricus</taxon>
    </lineage>
</organism>
<reference evidence="1 2" key="1">
    <citation type="journal article" name="Sci. Rep.">
        <title>Telomere-to-telomere assembled and centromere annotated genomes of the two main subspecies of the button mushroom Agaricus bisporus reveal especially polymorphic chromosome ends.</title>
        <authorList>
            <person name="Sonnenberg A.S.M."/>
            <person name="Sedaghat-Telgerd N."/>
            <person name="Lavrijssen B."/>
            <person name="Ohm R.A."/>
            <person name="Hendrickx P.M."/>
            <person name="Scholtmeijer K."/>
            <person name="Baars J.J.P."/>
            <person name="van Peer A."/>
        </authorList>
    </citation>
    <scope>NUCLEOTIDE SEQUENCE [LARGE SCALE GENOMIC DNA]</scope>
    <source>
        <strain evidence="1 2">H119_p4</strain>
    </source>
</reference>
<name>A0A8H7F172_AGABI</name>
<gene>
    <name evidence="1" type="ORF">Agabi119p4_6081</name>
</gene>
<evidence type="ECO:0000313" key="1">
    <source>
        <dbReference type="EMBL" id="KAF7771770.1"/>
    </source>
</evidence>